<dbReference type="FunFam" id="2.30.42.10:FF:000091">
    <property type="entry name" value="disks large homolog 1 isoform X8"/>
    <property type="match status" value="1"/>
</dbReference>
<dbReference type="FunFam" id="2.30.42.10:FF:000001">
    <property type="entry name" value="Disks large homolog 1 isoform 2"/>
    <property type="match status" value="1"/>
</dbReference>
<feature type="non-terminal residue" evidence="8">
    <location>
        <position position="1"/>
    </location>
</feature>
<evidence type="ECO:0000259" key="5">
    <source>
        <dbReference type="PROSITE" id="PS50002"/>
    </source>
</evidence>
<dbReference type="SMART" id="SM00326">
    <property type="entry name" value="SH3"/>
    <property type="match status" value="1"/>
</dbReference>
<dbReference type="CDD" id="cd00071">
    <property type="entry name" value="GMPK"/>
    <property type="match status" value="1"/>
</dbReference>
<evidence type="ECO:0000256" key="1">
    <source>
        <dbReference type="ARBA" id="ARBA00022443"/>
    </source>
</evidence>
<dbReference type="InterPro" id="IPR008144">
    <property type="entry name" value="Guanylate_kin-like_dom"/>
</dbReference>
<dbReference type="InterPro" id="IPR019590">
    <property type="entry name" value="DLG1_PEST_dom"/>
</dbReference>
<dbReference type="SUPFAM" id="SSF52540">
    <property type="entry name" value="P-loop containing nucleoside triphosphate hydrolases"/>
    <property type="match status" value="1"/>
</dbReference>
<dbReference type="OrthoDB" id="78824at2759"/>
<feature type="domain" description="SH3" evidence="5">
    <location>
        <begin position="509"/>
        <end position="579"/>
    </location>
</feature>
<evidence type="ECO:0000256" key="4">
    <source>
        <dbReference type="SAM" id="MobiDB-lite"/>
    </source>
</evidence>
<dbReference type="InterPro" id="IPR050614">
    <property type="entry name" value="Synaptic_Scaffolding_LAP-MAGUK"/>
</dbReference>
<dbReference type="Gene3D" id="2.30.30.40">
    <property type="entry name" value="SH3 Domains"/>
    <property type="match status" value="2"/>
</dbReference>
<evidence type="ECO:0000313" key="8">
    <source>
        <dbReference type="EMBL" id="NXF52211.1"/>
    </source>
</evidence>
<dbReference type="InterPro" id="IPR016313">
    <property type="entry name" value="DLG1-like"/>
</dbReference>
<dbReference type="PIRSF" id="PIRSF001741">
    <property type="entry name" value="MAGUK_DLGH"/>
    <property type="match status" value="1"/>
</dbReference>
<feature type="compositionally biased region" description="Pro residues" evidence="4">
    <location>
        <begin position="74"/>
        <end position="83"/>
    </location>
</feature>
<feature type="domain" description="Guanylate kinase-like" evidence="6">
    <location>
        <begin position="649"/>
        <end position="824"/>
    </location>
</feature>
<dbReference type="PROSITE" id="PS00856">
    <property type="entry name" value="GUANYLATE_KINASE_1"/>
    <property type="match status" value="1"/>
</dbReference>
<dbReference type="InterPro" id="IPR035763">
    <property type="entry name" value="DLG3_SH3"/>
</dbReference>
<dbReference type="GO" id="GO:0043113">
    <property type="term" value="P:receptor clustering"/>
    <property type="evidence" value="ECO:0007669"/>
    <property type="project" value="TreeGrafter"/>
</dbReference>
<dbReference type="FunFam" id="3.30.63.10:FF:000001">
    <property type="entry name" value="Disks large homolog 1 isoform 2"/>
    <property type="match status" value="1"/>
</dbReference>
<dbReference type="CDD" id="cd06795">
    <property type="entry name" value="PDZ3_Dlg1-2-4-like"/>
    <property type="match status" value="1"/>
</dbReference>
<dbReference type="CDD" id="cd06724">
    <property type="entry name" value="PDZ2_Dlg1-2-4-like"/>
    <property type="match status" value="1"/>
</dbReference>
<dbReference type="FunFam" id="2.30.42.10:FF:000002">
    <property type="entry name" value="Disks large homolog 4 isoform 2"/>
    <property type="match status" value="1"/>
</dbReference>
<comment type="caution">
    <text evidence="8">The sequence shown here is derived from an EMBL/GenBank/DDBJ whole genome shotgun (WGS) entry which is preliminary data.</text>
</comment>
<sequence>MHKHHHCCKCPECYEVTRMAALRRMEPPSYGEWQHEQYGYGGYGSQTLPAPGGAAPASRGKAKLGPPARDPAALKPPPPPPAKSAPKVNGSGPGWWPECTCSSRDWYEQANTAPIIVNTDSLEQGLSVNGSDGMFKYEEIVLERGNSGLGFSIAGGIDNPHIPDDPGIFITKIIPGGAAAMDGRLGVNDCVLRVNDVDVSEVVHSKAVEALKEAGPVVRLVVRRRQPPPETIMEVNLMKGPKGLGFSIAGGIGNQHIPGDNSIYITKIIEGGAAQKDGRLQIGDRLLAVNNTNLQDVRHEEAVAALKNTSDMVYLKVAKPGNIHLNDMYAPPDYASTFSALADNHVSHNSSLGYLGSIESKPAYPVPPQVTPSRYSPIPRHMIGDEDFTREPRKIILHKGSTGLGFNIVGGEDGEGIFVSFILAGGPADLSGELRRGDRILSVNGVNLRNATHEQAAAALKRAGQTVTIVAQYRPEEYSRFESKIHDLREQMMNSSMSSGSGSLRTSEKRSLYVRALFDYDRTRDSCLPSQGLSFSYGDILHVINASDDEWWQARLVTPHGESEQIGVIPSKKRVEKKERARLKTVKFHARTGMIESNRDFPGLSDDYYGAKNLKGVTSNTSDSESSSKGQEDTILSYEPVTRQEIHYARPVIILGPTKDRINDDLISEFPHKFGSCVPHTTRPRRENEVDGQDYHFVVSREQMEKDIQDNKFIEAGQFNDNLYGTSIQSVRAVAERGKHCILDVSGNAIKRLQQAQLYPIAIFIKPKSIEALMEMNRRQTYEQANKVFDKAMKLEQEFGEYFTAIVQGDSLEEIYSKIKQIIEDQSGHYIWVPSPEKL</sequence>
<dbReference type="Gene3D" id="2.30.42.10">
    <property type="match status" value="3"/>
</dbReference>
<dbReference type="InterPro" id="IPR036028">
    <property type="entry name" value="SH3-like_dom_sf"/>
</dbReference>
<dbReference type="GO" id="GO:0045197">
    <property type="term" value="P:establishment or maintenance of epithelial cell apical/basal polarity"/>
    <property type="evidence" value="ECO:0007669"/>
    <property type="project" value="TreeGrafter"/>
</dbReference>
<dbReference type="InterPro" id="IPR001452">
    <property type="entry name" value="SH3_domain"/>
</dbReference>
<dbReference type="InterPro" id="IPR036034">
    <property type="entry name" value="PDZ_sf"/>
</dbReference>
<dbReference type="FunFam" id="2.30.30.40:FF:000008">
    <property type="entry name" value="Disks large homolog 1 isoform 2"/>
    <property type="match status" value="1"/>
</dbReference>
<feature type="non-terminal residue" evidence="8">
    <location>
        <position position="839"/>
    </location>
</feature>
<dbReference type="InterPro" id="IPR001478">
    <property type="entry name" value="PDZ"/>
</dbReference>
<dbReference type="PROSITE" id="PS50106">
    <property type="entry name" value="PDZ"/>
    <property type="match status" value="3"/>
</dbReference>
<dbReference type="Proteomes" id="UP000569728">
    <property type="component" value="Unassembled WGS sequence"/>
</dbReference>
<dbReference type="PROSITE" id="PS50052">
    <property type="entry name" value="GUANYLATE_KINASE_2"/>
    <property type="match status" value="1"/>
</dbReference>
<keyword evidence="2" id="KW-0677">Repeat</keyword>
<dbReference type="GO" id="GO:0098609">
    <property type="term" value="P:cell-cell adhesion"/>
    <property type="evidence" value="ECO:0007669"/>
    <property type="project" value="TreeGrafter"/>
</dbReference>
<organism evidence="8 9">
    <name type="scientific">Oceanites oceanicus</name>
    <name type="common">Wilson's storm petrel</name>
    <name type="synonym">Procellaria oceanica</name>
    <dbReference type="NCBI Taxonomy" id="79653"/>
    <lineage>
        <taxon>Eukaryota</taxon>
        <taxon>Metazoa</taxon>
        <taxon>Chordata</taxon>
        <taxon>Craniata</taxon>
        <taxon>Vertebrata</taxon>
        <taxon>Euteleostomi</taxon>
        <taxon>Archelosauria</taxon>
        <taxon>Archosauria</taxon>
        <taxon>Dinosauria</taxon>
        <taxon>Saurischia</taxon>
        <taxon>Theropoda</taxon>
        <taxon>Coelurosauria</taxon>
        <taxon>Aves</taxon>
        <taxon>Neognathae</taxon>
        <taxon>Neoaves</taxon>
        <taxon>Aequornithes</taxon>
        <taxon>Procellariiformes</taxon>
        <taxon>Hydrobatidae</taxon>
        <taxon>Oceanites</taxon>
    </lineage>
</organism>
<name>A0A7K8UCZ1_OCEOC</name>
<dbReference type="FunFam" id="2.30.30.40:FF:000027">
    <property type="entry name" value="Disks large homolog 3 isoform 1"/>
    <property type="match status" value="1"/>
</dbReference>
<dbReference type="CDD" id="cd06723">
    <property type="entry name" value="PDZ1_Dlg1-2-4-like"/>
    <property type="match status" value="1"/>
</dbReference>
<feature type="region of interest" description="Disordered" evidence="4">
    <location>
        <begin position="49"/>
        <end position="91"/>
    </location>
</feature>
<dbReference type="SMART" id="SM01277">
    <property type="entry name" value="MAGUK_N_PEST"/>
    <property type="match status" value="1"/>
</dbReference>
<dbReference type="Gene3D" id="3.40.50.300">
    <property type="entry name" value="P-loop containing nucleotide triphosphate hydrolases"/>
    <property type="match status" value="1"/>
</dbReference>
<dbReference type="Pfam" id="PF10600">
    <property type="entry name" value="PDZ_assoc"/>
    <property type="match status" value="1"/>
</dbReference>
<evidence type="ECO:0000259" key="6">
    <source>
        <dbReference type="PROSITE" id="PS50052"/>
    </source>
</evidence>
<dbReference type="SUPFAM" id="SSF50156">
    <property type="entry name" value="PDZ domain-like"/>
    <property type="match status" value="3"/>
</dbReference>
<dbReference type="GO" id="GO:0043005">
    <property type="term" value="C:neuron projection"/>
    <property type="evidence" value="ECO:0007669"/>
    <property type="project" value="InterPro"/>
</dbReference>
<dbReference type="PANTHER" id="PTHR23119">
    <property type="entry name" value="DISCS LARGE"/>
    <property type="match status" value="1"/>
</dbReference>
<dbReference type="Pfam" id="PF10608">
    <property type="entry name" value="MAGUK_N_PEST"/>
    <property type="match status" value="1"/>
</dbReference>
<dbReference type="GO" id="GO:0007268">
    <property type="term" value="P:chemical synaptic transmission"/>
    <property type="evidence" value="ECO:0007669"/>
    <property type="project" value="InterPro"/>
</dbReference>
<dbReference type="CDD" id="cd12029">
    <property type="entry name" value="SH3_DLG3"/>
    <property type="match status" value="1"/>
</dbReference>
<reference evidence="8 9" key="1">
    <citation type="submission" date="2019-09" db="EMBL/GenBank/DDBJ databases">
        <title>Bird 10,000 Genomes (B10K) Project - Family phase.</title>
        <authorList>
            <person name="Zhang G."/>
        </authorList>
    </citation>
    <scope>NUCLEOTIDE SEQUENCE [LARGE SCALE GENOMIC DNA]</scope>
    <source>
        <strain evidence="8">B10K-CU-031-11</strain>
        <tissue evidence="8">Muscle</tissue>
    </source>
</reference>
<evidence type="ECO:0000256" key="2">
    <source>
        <dbReference type="ARBA" id="ARBA00022737"/>
    </source>
</evidence>
<dbReference type="Pfam" id="PF00018">
    <property type="entry name" value="SH3_1"/>
    <property type="match status" value="1"/>
</dbReference>
<protein>
    <submittedName>
        <fullName evidence="8">DLG3 protein</fullName>
    </submittedName>
</protein>
<accession>A0A7K8UCZ1</accession>
<feature type="domain" description="PDZ" evidence="7">
    <location>
        <begin position="234"/>
        <end position="321"/>
    </location>
</feature>
<dbReference type="InterPro" id="IPR027417">
    <property type="entry name" value="P-loop_NTPase"/>
</dbReference>
<dbReference type="Pfam" id="PF00595">
    <property type="entry name" value="PDZ"/>
    <property type="match status" value="3"/>
</dbReference>
<dbReference type="PANTHER" id="PTHR23119:SF28">
    <property type="entry name" value="DISKS LARGE HOMOLOG 3"/>
    <property type="match status" value="1"/>
</dbReference>
<feature type="domain" description="PDZ" evidence="7">
    <location>
        <begin position="394"/>
        <end position="475"/>
    </location>
</feature>
<dbReference type="AlphaFoldDB" id="A0A7K8UCZ1"/>
<dbReference type="Gene3D" id="3.30.63.10">
    <property type="entry name" value="Guanylate Kinase phosphate binding domain"/>
    <property type="match status" value="1"/>
</dbReference>
<dbReference type="InterPro" id="IPR019583">
    <property type="entry name" value="DLG1-4_PDZ_assoc"/>
</dbReference>
<dbReference type="InterPro" id="IPR020590">
    <property type="entry name" value="Guanylate_kinase_CS"/>
</dbReference>
<dbReference type="SUPFAM" id="SSF50044">
    <property type="entry name" value="SH3-domain"/>
    <property type="match status" value="1"/>
</dbReference>
<dbReference type="GO" id="GO:0099072">
    <property type="term" value="P:regulation of postsynaptic membrane neurotransmitter receptor levels"/>
    <property type="evidence" value="ECO:0007669"/>
    <property type="project" value="TreeGrafter"/>
</dbReference>
<keyword evidence="1 3" id="KW-0728">SH3 domain</keyword>
<dbReference type="GO" id="GO:0031594">
    <property type="term" value="C:neuromuscular junction"/>
    <property type="evidence" value="ECO:0007669"/>
    <property type="project" value="InterPro"/>
</dbReference>
<dbReference type="GO" id="GO:0035255">
    <property type="term" value="F:ionotropic glutamate receptor binding"/>
    <property type="evidence" value="ECO:0007669"/>
    <property type="project" value="TreeGrafter"/>
</dbReference>
<dbReference type="EMBL" id="VWZA01001839">
    <property type="protein sequence ID" value="NXF52211.1"/>
    <property type="molecule type" value="Genomic_DNA"/>
</dbReference>
<keyword evidence="9" id="KW-1185">Reference proteome</keyword>
<dbReference type="GO" id="GO:0097120">
    <property type="term" value="P:receptor localization to synapse"/>
    <property type="evidence" value="ECO:0007669"/>
    <property type="project" value="TreeGrafter"/>
</dbReference>
<dbReference type="GO" id="GO:0098839">
    <property type="term" value="C:postsynaptic density membrane"/>
    <property type="evidence" value="ECO:0007669"/>
    <property type="project" value="TreeGrafter"/>
</dbReference>
<feature type="domain" description="PDZ" evidence="7">
    <location>
        <begin position="139"/>
        <end position="226"/>
    </location>
</feature>
<dbReference type="InterPro" id="IPR008145">
    <property type="entry name" value="GK/Ca_channel_bsu"/>
</dbReference>
<dbReference type="GO" id="GO:0019901">
    <property type="term" value="F:protein kinase binding"/>
    <property type="evidence" value="ECO:0007669"/>
    <property type="project" value="TreeGrafter"/>
</dbReference>
<dbReference type="Pfam" id="PF00625">
    <property type="entry name" value="Guanylate_kin"/>
    <property type="match status" value="1"/>
</dbReference>
<dbReference type="PROSITE" id="PS50002">
    <property type="entry name" value="SH3"/>
    <property type="match status" value="1"/>
</dbReference>
<dbReference type="GO" id="GO:0016323">
    <property type="term" value="C:basolateral plasma membrane"/>
    <property type="evidence" value="ECO:0007669"/>
    <property type="project" value="TreeGrafter"/>
</dbReference>
<evidence type="ECO:0000256" key="3">
    <source>
        <dbReference type="PROSITE-ProRule" id="PRU00192"/>
    </source>
</evidence>
<evidence type="ECO:0000313" key="9">
    <source>
        <dbReference type="Proteomes" id="UP000569728"/>
    </source>
</evidence>
<dbReference type="SMART" id="SM00072">
    <property type="entry name" value="GuKc"/>
    <property type="match status" value="1"/>
</dbReference>
<proteinExistence type="predicted"/>
<dbReference type="SMART" id="SM00228">
    <property type="entry name" value="PDZ"/>
    <property type="match status" value="3"/>
</dbReference>
<gene>
    <name evidence="8" type="primary">Dlg3</name>
    <name evidence="8" type="ORF">OCEOCE_R08152</name>
</gene>
<evidence type="ECO:0000259" key="7">
    <source>
        <dbReference type="PROSITE" id="PS50106"/>
    </source>
</evidence>
<dbReference type="FunFam" id="3.40.50.300:FF:001402">
    <property type="entry name" value="Discs, large homolog 3 (Drosophila)"/>
    <property type="match status" value="1"/>
</dbReference>